<organism evidence="2 3">
    <name type="scientific">Paenibacillus barengoltzii J12</name>
    <dbReference type="NCBI Taxonomy" id="935846"/>
    <lineage>
        <taxon>Bacteria</taxon>
        <taxon>Bacillati</taxon>
        <taxon>Bacillota</taxon>
        <taxon>Bacilli</taxon>
        <taxon>Bacillales</taxon>
        <taxon>Paenibacillaceae</taxon>
        <taxon>Paenibacillus</taxon>
    </lineage>
</organism>
<feature type="transmembrane region" description="Helical" evidence="1">
    <location>
        <begin position="5"/>
        <end position="24"/>
    </location>
</feature>
<evidence type="ECO:0000313" key="2">
    <source>
        <dbReference type="EMBL" id="SMF64750.1"/>
    </source>
</evidence>
<keyword evidence="3" id="KW-1185">Reference proteome</keyword>
<name>A0ABY1M319_9BACL</name>
<dbReference type="RefSeq" id="WP_085279805.1">
    <property type="nucleotide sequence ID" value="NZ_FXAE01000070.1"/>
</dbReference>
<evidence type="ECO:0000313" key="3">
    <source>
        <dbReference type="Proteomes" id="UP000192939"/>
    </source>
</evidence>
<reference evidence="2 3" key="1">
    <citation type="submission" date="2017-04" db="EMBL/GenBank/DDBJ databases">
        <authorList>
            <person name="Varghese N."/>
            <person name="Submissions S."/>
        </authorList>
    </citation>
    <scope>NUCLEOTIDE SEQUENCE [LARGE SCALE GENOMIC DNA]</scope>
    <source>
        <strain evidence="2 3">J12</strain>
    </source>
</reference>
<proteinExistence type="predicted"/>
<gene>
    <name evidence="2" type="ORF">SAMN02744124_04175</name>
</gene>
<dbReference type="Proteomes" id="UP000192939">
    <property type="component" value="Unassembled WGS sequence"/>
</dbReference>
<keyword evidence="1" id="KW-1133">Transmembrane helix</keyword>
<comment type="caution">
    <text evidence="2">The sequence shown here is derived from an EMBL/GenBank/DDBJ whole genome shotgun (WGS) entry which is preliminary data.</text>
</comment>
<keyword evidence="1" id="KW-0472">Membrane</keyword>
<protein>
    <submittedName>
        <fullName evidence="2">Uncharacterized protein</fullName>
    </submittedName>
</protein>
<keyword evidence="1" id="KW-0812">Transmembrane</keyword>
<accession>A0ABY1M319</accession>
<evidence type="ECO:0000256" key="1">
    <source>
        <dbReference type="SAM" id="Phobius"/>
    </source>
</evidence>
<sequence length="163" mass="19286">MKRKYLLSIVILVIIVIVFSIQIYNRNIQAHTVMSEVGFRNITYNIIQLEGAIAFQMDNNWDEPSNVIEKVEDVVEGIFLTQKVGNDLRRLSTKDEEILVRLKHYFEKLPEYSGFPNHEISEYEIRSFEELRRNLRDIGWGYNISYSNSWNELIEKANHLMSK</sequence>
<dbReference type="EMBL" id="FXAE01000070">
    <property type="protein sequence ID" value="SMF64750.1"/>
    <property type="molecule type" value="Genomic_DNA"/>
</dbReference>